<comment type="caution">
    <text evidence="2">The sequence shown here is derived from an EMBL/GenBank/DDBJ whole genome shotgun (WGS) entry which is preliminary data.</text>
</comment>
<gene>
    <name evidence="2" type="ORF">PanWU01x14_232540</name>
</gene>
<name>A0A2P5BJX5_PARAD</name>
<reference evidence="3" key="1">
    <citation type="submission" date="2016-06" db="EMBL/GenBank/DDBJ databases">
        <title>Parallel loss of symbiosis genes in relatives of nitrogen-fixing non-legume Parasponia.</title>
        <authorList>
            <person name="Van Velzen R."/>
            <person name="Holmer R."/>
            <person name="Bu F."/>
            <person name="Rutten L."/>
            <person name="Van Zeijl A."/>
            <person name="Liu W."/>
            <person name="Santuari L."/>
            <person name="Cao Q."/>
            <person name="Sharma T."/>
            <person name="Shen D."/>
            <person name="Roswanjaya Y."/>
            <person name="Wardhani T."/>
            <person name="Kalhor M.S."/>
            <person name="Jansen J."/>
            <person name="Van den Hoogen J."/>
            <person name="Gungor B."/>
            <person name="Hartog M."/>
            <person name="Hontelez J."/>
            <person name="Verver J."/>
            <person name="Yang W.-C."/>
            <person name="Schijlen E."/>
            <person name="Repin R."/>
            <person name="Schilthuizen M."/>
            <person name="Schranz E."/>
            <person name="Heidstra R."/>
            <person name="Miyata K."/>
            <person name="Fedorova E."/>
            <person name="Kohlen W."/>
            <person name="Bisseling T."/>
            <person name="Smit S."/>
            <person name="Geurts R."/>
        </authorList>
    </citation>
    <scope>NUCLEOTIDE SEQUENCE [LARGE SCALE GENOMIC DNA]</scope>
    <source>
        <strain evidence="3">cv. WU1-14</strain>
    </source>
</reference>
<dbReference type="EMBL" id="JXTB01000267">
    <property type="protein sequence ID" value="PON49094.1"/>
    <property type="molecule type" value="Genomic_DNA"/>
</dbReference>
<accession>A0A2P5BJX5</accession>
<protein>
    <submittedName>
        <fullName evidence="2">Uncharacterized protein</fullName>
    </submittedName>
</protein>
<feature type="compositionally biased region" description="Basic and acidic residues" evidence="1">
    <location>
        <begin position="1"/>
        <end position="17"/>
    </location>
</feature>
<dbReference type="AlphaFoldDB" id="A0A2P5BJX5"/>
<sequence length="63" mass="6964">STLEVQKERIFKEEKSSRGYGTSTPCYGHSSTSSSTKRDLVAKVVLRCCVSGATLQKFSKDFL</sequence>
<feature type="non-terminal residue" evidence="2">
    <location>
        <position position="1"/>
    </location>
</feature>
<evidence type="ECO:0000313" key="2">
    <source>
        <dbReference type="EMBL" id="PON49094.1"/>
    </source>
</evidence>
<feature type="compositionally biased region" description="Polar residues" evidence="1">
    <location>
        <begin position="19"/>
        <end position="34"/>
    </location>
</feature>
<dbReference type="Proteomes" id="UP000237105">
    <property type="component" value="Unassembled WGS sequence"/>
</dbReference>
<keyword evidence="3" id="KW-1185">Reference proteome</keyword>
<evidence type="ECO:0000256" key="1">
    <source>
        <dbReference type="SAM" id="MobiDB-lite"/>
    </source>
</evidence>
<feature type="region of interest" description="Disordered" evidence="1">
    <location>
        <begin position="1"/>
        <end position="34"/>
    </location>
</feature>
<evidence type="ECO:0000313" key="3">
    <source>
        <dbReference type="Proteomes" id="UP000237105"/>
    </source>
</evidence>
<organism evidence="2 3">
    <name type="scientific">Parasponia andersonii</name>
    <name type="common">Sponia andersonii</name>
    <dbReference type="NCBI Taxonomy" id="3476"/>
    <lineage>
        <taxon>Eukaryota</taxon>
        <taxon>Viridiplantae</taxon>
        <taxon>Streptophyta</taxon>
        <taxon>Embryophyta</taxon>
        <taxon>Tracheophyta</taxon>
        <taxon>Spermatophyta</taxon>
        <taxon>Magnoliopsida</taxon>
        <taxon>eudicotyledons</taxon>
        <taxon>Gunneridae</taxon>
        <taxon>Pentapetalae</taxon>
        <taxon>rosids</taxon>
        <taxon>fabids</taxon>
        <taxon>Rosales</taxon>
        <taxon>Cannabaceae</taxon>
        <taxon>Parasponia</taxon>
    </lineage>
</organism>
<proteinExistence type="predicted"/>